<organism evidence="2 3">
    <name type="scientific">Porphyromonas cangingivalis</name>
    <dbReference type="NCBI Taxonomy" id="36874"/>
    <lineage>
        <taxon>Bacteria</taxon>
        <taxon>Pseudomonadati</taxon>
        <taxon>Bacteroidota</taxon>
        <taxon>Bacteroidia</taxon>
        <taxon>Bacteroidales</taxon>
        <taxon>Porphyromonadaceae</taxon>
        <taxon>Porphyromonas</taxon>
    </lineage>
</organism>
<dbReference type="STRING" id="36874.HQ34_08870"/>
<feature type="region of interest" description="Disordered" evidence="1">
    <location>
        <begin position="148"/>
        <end position="174"/>
    </location>
</feature>
<gene>
    <name evidence="2" type="ORF">HQ35_08395</name>
</gene>
<keyword evidence="3" id="KW-1185">Reference proteome</keyword>
<evidence type="ECO:0000313" key="3">
    <source>
        <dbReference type="Proteomes" id="UP000030125"/>
    </source>
</evidence>
<dbReference type="OrthoDB" id="1524821at2"/>
<accession>A0A0A2ESH9</accession>
<protein>
    <recommendedName>
        <fullName evidence="4">DUF177 domain-containing protein</fullName>
    </recommendedName>
</protein>
<name>A0A0A2ESH9_PORCN</name>
<feature type="compositionally biased region" description="Acidic residues" evidence="1">
    <location>
        <begin position="151"/>
        <end position="162"/>
    </location>
</feature>
<evidence type="ECO:0000313" key="2">
    <source>
        <dbReference type="EMBL" id="KGN79304.1"/>
    </source>
</evidence>
<reference evidence="2 3" key="1">
    <citation type="submission" date="2014-08" db="EMBL/GenBank/DDBJ databases">
        <title>Porphyromonas cangingivalis strain:COT-109_OH1386 Genome sequencing.</title>
        <authorList>
            <person name="Wallis C."/>
            <person name="Deusch O."/>
            <person name="O'Flynn C."/>
            <person name="Davis I."/>
            <person name="Jospin G."/>
            <person name="Darling A.E."/>
            <person name="Coil D.A."/>
            <person name="Alexiev A."/>
            <person name="Horsfall A."/>
            <person name="Kirkwood N."/>
            <person name="Harris S."/>
            <person name="Eisen J.A."/>
        </authorList>
    </citation>
    <scope>NUCLEOTIDE SEQUENCE [LARGE SCALE GENOMIC DNA]</scope>
    <source>
        <strain evidence="3">COT-109 OH1386</strain>
    </source>
</reference>
<comment type="caution">
    <text evidence="2">The sequence shown here is derived from an EMBL/GenBank/DDBJ whole genome shotgun (WGS) entry which is preliminary data.</text>
</comment>
<dbReference type="AlphaFoldDB" id="A0A0A2ESH9"/>
<dbReference type="RefSeq" id="WP_036852422.1">
    <property type="nucleotide sequence ID" value="NZ_JQJD01000051.1"/>
</dbReference>
<dbReference type="EMBL" id="JQJD01000051">
    <property type="protein sequence ID" value="KGN79304.1"/>
    <property type="molecule type" value="Genomic_DNA"/>
</dbReference>
<dbReference type="Proteomes" id="UP000030125">
    <property type="component" value="Unassembled WGS sequence"/>
</dbReference>
<sequence length="174" mass="19950">MDRRETYILDFTHPIKSPKTIDFQLDQEYWSMMSSDSISEGDVSATVLIEPVRDLYKVTFSFEGTVTVPCDRCLAPVRLDVDVEEEVSFDLGEELCDEDDKTIILNAQDPKYDISMLMFEMIVLSLPLQRMHDIEDCDPEMVKFLVSSAPDADEPSQEEDPLWGDLRKAVSKKK</sequence>
<evidence type="ECO:0008006" key="4">
    <source>
        <dbReference type="Google" id="ProtNLM"/>
    </source>
</evidence>
<dbReference type="InterPro" id="IPR003772">
    <property type="entry name" value="YceD"/>
</dbReference>
<evidence type="ECO:0000256" key="1">
    <source>
        <dbReference type="SAM" id="MobiDB-lite"/>
    </source>
</evidence>
<proteinExistence type="predicted"/>
<dbReference type="eggNOG" id="COG1399">
    <property type="taxonomic scope" value="Bacteria"/>
</dbReference>
<dbReference type="Pfam" id="PF02620">
    <property type="entry name" value="YceD"/>
    <property type="match status" value="1"/>
</dbReference>